<evidence type="ECO:0000256" key="1">
    <source>
        <dbReference type="SAM" id="MobiDB-lite"/>
    </source>
</evidence>
<accession>A0A369TFN5</accession>
<dbReference type="InterPro" id="IPR036692">
    <property type="entry name" value="Shew3726-like_sf"/>
</dbReference>
<protein>
    <submittedName>
        <fullName evidence="2">DUF1488 family protein</fullName>
    </submittedName>
</protein>
<gene>
    <name evidence="2" type="ORF">DRB17_10935</name>
</gene>
<dbReference type="EMBL" id="QPMH01000009">
    <property type="protein sequence ID" value="RDD61706.1"/>
    <property type="molecule type" value="Genomic_DNA"/>
</dbReference>
<comment type="caution">
    <text evidence="2">The sequence shown here is derived from an EMBL/GenBank/DDBJ whole genome shotgun (WGS) entry which is preliminary data.</text>
</comment>
<dbReference type="AlphaFoldDB" id="A0A369TFN5"/>
<feature type="compositionally biased region" description="Gly residues" evidence="1">
    <location>
        <begin position="38"/>
        <end position="48"/>
    </location>
</feature>
<organism evidence="2 3">
    <name type="scientific">Ferruginivarius sediminum</name>
    <dbReference type="NCBI Taxonomy" id="2661937"/>
    <lineage>
        <taxon>Bacteria</taxon>
        <taxon>Pseudomonadati</taxon>
        <taxon>Pseudomonadota</taxon>
        <taxon>Alphaproteobacteria</taxon>
        <taxon>Rhodospirillales</taxon>
        <taxon>Rhodospirillaceae</taxon>
        <taxon>Ferruginivarius</taxon>
    </lineage>
</organism>
<feature type="region of interest" description="Disordered" evidence="1">
    <location>
        <begin position="20"/>
        <end position="51"/>
    </location>
</feature>
<dbReference type="Gene3D" id="3.30.160.140">
    <property type="entry name" value="Shew3726-like"/>
    <property type="match status" value="1"/>
</dbReference>
<evidence type="ECO:0000313" key="3">
    <source>
        <dbReference type="Proteomes" id="UP000253941"/>
    </source>
</evidence>
<keyword evidence="3" id="KW-1185">Reference proteome</keyword>
<dbReference type="Pfam" id="PF07369">
    <property type="entry name" value="DUF1488"/>
    <property type="match status" value="1"/>
</dbReference>
<proteinExistence type="predicted"/>
<sequence length="145" mass="15317">MAFATAYCAIWIAGFPGRSRSTRPCASNPRPRAADPKAGGGRGGGWPQGGAMAAQPEVTLLEDARWDAERECVVVTALVAGEGAPRYVPCAVSLEALESRVTTPSPADPLRLLRDFETEVATAVARKVSAQAPEIVITSRDLKRV</sequence>
<dbReference type="Proteomes" id="UP000253941">
    <property type="component" value="Unassembled WGS sequence"/>
</dbReference>
<evidence type="ECO:0000313" key="2">
    <source>
        <dbReference type="EMBL" id="RDD61706.1"/>
    </source>
</evidence>
<name>A0A369TFN5_9PROT</name>
<reference evidence="2 3" key="1">
    <citation type="submission" date="2018-07" db="EMBL/GenBank/DDBJ databases">
        <title>Venubactetium sediminum gen. nov., sp. nov., isolated from a marine solar saltern.</title>
        <authorList>
            <person name="Wang S."/>
        </authorList>
    </citation>
    <scope>NUCLEOTIDE SEQUENCE [LARGE SCALE GENOMIC DNA]</scope>
    <source>
        <strain evidence="2 3">WD2A32</strain>
    </source>
</reference>
<dbReference type="InterPro" id="IPR009962">
    <property type="entry name" value="DUF1488"/>
</dbReference>